<organism evidence="1">
    <name type="scientific">Rhizophora mucronata</name>
    <name type="common">Asiatic mangrove</name>
    <dbReference type="NCBI Taxonomy" id="61149"/>
    <lineage>
        <taxon>Eukaryota</taxon>
        <taxon>Viridiplantae</taxon>
        <taxon>Streptophyta</taxon>
        <taxon>Embryophyta</taxon>
        <taxon>Tracheophyta</taxon>
        <taxon>Spermatophyta</taxon>
        <taxon>Magnoliopsida</taxon>
        <taxon>eudicotyledons</taxon>
        <taxon>Gunneridae</taxon>
        <taxon>Pentapetalae</taxon>
        <taxon>rosids</taxon>
        <taxon>fabids</taxon>
        <taxon>Malpighiales</taxon>
        <taxon>Rhizophoraceae</taxon>
        <taxon>Rhizophora</taxon>
    </lineage>
</organism>
<name>A0A2P2KRP7_RHIMU</name>
<accession>A0A2P2KRP7</accession>
<protein>
    <submittedName>
        <fullName evidence="1">Uncharacterized protein MANES_17G110800</fullName>
    </submittedName>
</protein>
<dbReference type="EMBL" id="GGEC01027906">
    <property type="protein sequence ID" value="MBX08390.1"/>
    <property type="molecule type" value="Transcribed_RNA"/>
</dbReference>
<evidence type="ECO:0000313" key="1">
    <source>
        <dbReference type="EMBL" id="MBX08390.1"/>
    </source>
</evidence>
<proteinExistence type="predicted"/>
<sequence>MWVSVVFGNWMITSNFFRCLAGLGLTGLCWIRECWSFHATFLRFLASICHWIG</sequence>
<reference evidence="1" key="1">
    <citation type="submission" date="2018-02" db="EMBL/GenBank/DDBJ databases">
        <title>Rhizophora mucronata_Transcriptome.</title>
        <authorList>
            <person name="Meera S.P."/>
            <person name="Sreeshan A."/>
            <person name="Augustine A."/>
        </authorList>
    </citation>
    <scope>NUCLEOTIDE SEQUENCE</scope>
    <source>
        <tissue evidence="1">Leaf</tissue>
    </source>
</reference>
<dbReference type="AlphaFoldDB" id="A0A2P2KRP7"/>